<proteinExistence type="predicted"/>
<protein>
    <submittedName>
        <fullName evidence="2">Dihydrofolate reductase family protein</fullName>
    </submittedName>
</protein>
<dbReference type="PANTHER" id="PTHR38011">
    <property type="entry name" value="DIHYDROFOLATE REDUCTASE FAMILY PROTEIN (AFU_ORTHOLOGUE AFUA_8G06820)"/>
    <property type="match status" value="1"/>
</dbReference>
<dbReference type="SUPFAM" id="SSF53597">
    <property type="entry name" value="Dihydrofolate reductase-like"/>
    <property type="match status" value="1"/>
</dbReference>
<evidence type="ECO:0000313" key="2">
    <source>
        <dbReference type="EMBL" id="MDT0275222.1"/>
    </source>
</evidence>
<dbReference type="Pfam" id="PF01872">
    <property type="entry name" value="RibD_C"/>
    <property type="match status" value="1"/>
</dbReference>
<reference evidence="3" key="1">
    <citation type="submission" date="2023-07" db="EMBL/GenBank/DDBJ databases">
        <title>30 novel species of actinomycetes from the DSMZ collection.</title>
        <authorList>
            <person name="Nouioui I."/>
        </authorList>
    </citation>
    <scope>NUCLEOTIDE SEQUENCE [LARGE SCALE GENOMIC DNA]</scope>
    <source>
        <strain evidence="3">DSM 46792</strain>
    </source>
</reference>
<dbReference type="Proteomes" id="UP001183222">
    <property type="component" value="Unassembled WGS sequence"/>
</dbReference>
<sequence>MGRIVVSENVSIDGVVQDPTGEEGFDRGGWFGRITDQARRAWAEMELQEARDAAALLLGGGSYTWFASRWPGRTGEWADRLNGLPKYVVSSTITAPSWAGTTVLSGDVPEAVSALKRSVDGDTVVHASRQLVHTLLDHGLVDELRLMVYPAVLGDGDRLFGRTGHRTPMRLQSVATVGGSLVHLVYRTEQDCGSSGS</sequence>
<accession>A0ABU2K4X5</accession>
<name>A0ABU2K4X5_9ACTN</name>
<dbReference type="InterPro" id="IPR050765">
    <property type="entry name" value="Riboflavin_Biosynth_HTPR"/>
</dbReference>
<feature type="domain" description="Bacterial bifunctional deaminase-reductase C-terminal" evidence="1">
    <location>
        <begin position="4"/>
        <end position="180"/>
    </location>
</feature>
<dbReference type="InterPro" id="IPR002734">
    <property type="entry name" value="RibDG_C"/>
</dbReference>
<comment type="caution">
    <text evidence="2">The sequence shown here is derived from an EMBL/GenBank/DDBJ whole genome shotgun (WGS) entry which is preliminary data.</text>
</comment>
<evidence type="ECO:0000313" key="3">
    <source>
        <dbReference type="Proteomes" id="UP001183222"/>
    </source>
</evidence>
<keyword evidence="3" id="KW-1185">Reference proteome</keyword>
<dbReference type="Gene3D" id="3.40.430.10">
    <property type="entry name" value="Dihydrofolate Reductase, subunit A"/>
    <property type="match status" value="1"/>
</dbReference>
<gene>
    <name evidence="2" type="ORF">RM425_04850</name>
</gene>
<evidence type="ECO:0000259" key="1">
    <source>
        <dbReference type="Pfam" id="PF01872"/>
    </source>
</evidence>
<dbReference type="PANTHER" id="PTHR38011:SF11">
    <property type="entry name" value="2,5-DIAMINO-6-RIBOSYLAMINO-4(3H)-PYRIMIDINONE 5'-PHOSPHATE REDUCTASE"/>
    <property type="match status" value="1"/>
</dbReference>
<dbReference type="EMBL" id="JAVREI010000002">
    <property type="protein sequence ID" value="MDT0275222.1"/>
    <property type="molecule type" value="Genomic_DNA"/>
</dbReference>
<dbReference type="RefSeq" id="WP_311344050.1">
    <property type="nucleotide sequence ID" value="NZ_JAVREI010000002.1"/>
</dbReference>
<organism evidence="2 3">
    <name type="scientific">Blastococcus goldschmidtiae</name>
    <dbReference type="NCBI Taxonomy" id="3075546"/>
    <lineage>
        <taxon>Bacteria</taxon>
        <taxon>Bacillati</taxon>
        <taxon>Actinomycetota</taxon>
        <taxon>Actinomycetes</taxon>
        <taxon>Geodermatophilales</taxon>
        <taxon>Geodermatophilaceae</taxon>
        <taxon>Blastococcus</taxon>
    </lineage>
</organism>
<dbReference type="InterPro" id="IPR024072">
    <property type="entry name" value="DHFR-like_dom_sf"/>
</dbReference>